<keyword evidence="2" id="KW-1185">Reference proteome</keyword>
<dbReference type="EMBL" id="JAGKQQ010000001">
    <property type="protein sequence ID" value="MBP3958161.1"/>
    <property type="molecule type" value="Genomic_DNA"/>
</dbReference>
<dbReference type="Proteomes" id="UP000676565">
    <property type="component" value="Unassembled WGS sequence"/>
</dbReference>
<accession>A0ABS5BWQ1</accession>
<evidence type="ECO:0000313" key="2">
    <source>
        <dbReference type="Proteomes" id="UP000676565"/>
    </source>
</evidence>
<reference evidence="1 2" key="1">
    <citation type="submission" date="2021-04" db="EMBL/GenBank/DDBJ databases">
        <authorList>
            <person name="Ivanova A."/>
        </authorList>
    </citation>
    <scope>NUCLEOTIDE SEQUENCE [LARGE SCALE GENOMIC DNA]</scope>
    <source>
        <strain evidence="1 2">G18</strain>
    </source>
</reference>
<dbReference type="RefSeq" id="WP_210657891.1">
    <property type="nucleotide sequence ID" value="NZ_JAGKQQ010000001.1"/>
</dbReference>
<proteinExistence type="predicted"/>
<sequence length="185" mass="21901">MSPSDLVLAAILLSAPVGTPEQVPVPERWPAVREAIHKTAVRWEIMDPREERYLLAVREDFEPDLNLLRKRYVELSDAPKLIECQRLPDRRTVNELIKFNRAFRKHLEEREVWEQDRSDLFTQTMQETDRLYQHWDAIRDAQCDFYYVTVRRAALKKLREAIGEEAFLAGVMPSYVPEWRFAFAP</sequence>
<organism evidence="1 2">
    <name type="scientific">Gemmata palustris</name>
    <dbReference type="NCBI Taxonomy" id="2822762"/>
    <lineage>
        <taxon>Bacteria</taxon>
        <taxon>Pseudomonadati</taxon>
        <taxon>Planctomycetota</taxon>
        <taxon>Planctomycetia</taxon>
        <taxon>Gemmatales</taxon>
        <taxon>Gemmataceae</taxon>
        <taxon>Gemmata</taxon>
    </lineage>
</organism>
<gene>
    <name evidence="1" type="ORF">J8F10_23170</name>
</gene>
<evidence type="ECO:0000313" key="1">
    <source>
        <dbReference type="EMBL" id="MBP3958161.1"/>
    </source>
</evidence>
<name>A0ABS5BWQ1_9BACT</name>
<evidence type="ECO:0008006" key="3">
    <source>
        <dbReference type="Google" id="ProtNLM"/>
    </source>
</evidence>
<protein>
    <recommendedName>
        <fullName evidence="3">DUF4254 domain-containing protein</fullName>
    </recommendedName>
</protein>
<comment type="caution">
    <text evidence="1">The sequence shown here is derived from an EMBL/GenBank/DDBJ whole genome shotgun (WGS) entry which is preliminary data.</text>
</comment>